<dbReference type="KEGG" id="vg:35414663"/>
<accession>A0A2H5AJF2</accession>
<reference evidence="1" key="1">
    <citation type="journal article" date="2018" name="Arch. Virol.">
        <title>Complete genome sequence and analysis of ictalurid herpesvirus 2.</title>
        <authorList>
            <person name="Borzak R."/>
            <person name="Haluk T."/>
            <person name="Bartha D."/>
            <person name="Doszpoly A."/>
        </authorList>
    </citation>
    <scope>NUCLEOTIDE SEQUENCE</scope>
    <source>
        <strain evidence="1">760/94</strain>
    </source>
</reference>
<sequence length="424" mass="47638">MDVSPQGMDFARHSYRPEITRVKMGPRGPRGPNNPSLSQTINYRVKKKETGKMSKFATFKKVVAYCGVAGATFAALRRGGWGSATSLIGGVALSSLLVDIKGHTEEARKVLKNAKESVKWETLNRLLAAYSVMVGSKTPTPTVWDRDVETMAELHEVMSECDGSLEELNKMLVSHENLSERDGIVLMYAVAGAVVNEMERLIVSGTVSAPILRVYLVMLAISIYRDENFDRAQAKLEALIYVLAARTDRKQLEVNARRMVAVSDKFTDIRGPFEIDAFGVLFDTMRSARLPRSDRLNGVSEEATGGFDEDVNEADFEAAEDFEVVDEPSTPIEDDEEEKVEKEVVVEEKKKKPKDPNDKYADEDYDERIRILKEEGKLKGVIIGRLKGTNTLIEQKPNGWWNFHYGVSLPMTLDEIAEEQWERY</sequence>
<dbReference type="GeneID" id="35414663"/>
<dbReference type="Proteomes" id="UP000242696">
    <property type="component" value="Segment"/>
</dbReference>
<dbReference type="EMBL" id="MG271984">
    <property type="protein sequence ID" value="AUG72272.1"/>
    <property type="molecule type" value="Genomic_DNA"/>
</dbReference>
<name>A0A2H5AJF2_9VIRU</name>
<organism evidence="1">
    <name type="scientific">black bullhead herpesvirus</name>
    <dbReference type="NCBI Taxonomy" id="508441"/>
    <lineage>
        <taxon>Viruses</taxon>
        <taxon>Duplodnaviria</taxon>
        <taxon>Heunggongvirae</taxon>
        <taxon>Peploviricota</taxon>
        <taxon>Herviviricetes</taxon>
        <taxon>Herpesvirales</taxon>
        <taxon>Alloherpesviridae</taxon>
        <taxon>Ictavirus</taxon>
        <taxon>Ictavirus ictaluridallo2</taxon>
    </lineage>
</organism>
<evidence type="ECO:0000313" key="1">
    <source>
        <dbReference type="EMBL" id="AUG72272.1"/>
    </source>
</evidence>
<proteinExistence type="predicted"/>
<dbReference type="RefSeq" id="YP_009447843.1">
    <property type="nucleotide sequence ID" value="NC_036579.1"/>
</dbReference>
<keyword evidence="2" id="KW-1185">Reference proteome</keyword>
<protein>
    <submittedName>
        <fullName evidence="1">ORF17</fullName>
    </submittedName>
</protein>
<evidence type="ECO:0000313" key="2">
    <source>
        <dbReference type="Proteomes" id="UP000242696"/>
    </source>
</evidence>